<dbReference type="InParanoid" id="A0A1V9X4C1"/>
<evidence type="ECO:0000259" key="2">
    <source>
        <dbReference type="PROSITE" id="PS50106"/>
    </source>
</evidence>
<dbReference type="CDD" id="cd00136">
    <property type="entry name" value="PDZ_canonical"/>
    <property type="match status" value="1"/>
</dbReference>
<sequence length="382" mass="40411">MSKGTGEHFVTVVPVSEKGIIVPLNGHGSSSSLGSHQGQLHPIVRTSHSSSHNRVYSAPNVTVLEVKNNMSPVQTALMATPGHENGTHNTTAVLDHATIYRLPGERLGMALKFVGGTNADDTVSRVFIQSINLDSPASRAQSKVAPIREGDEILRIDEREVTSMTRLDCVRLLKDSPVCINLTIRHMGGAPLPETPSAHGFTSAATHLSNGIGGGGLGGSPGSGRTPSPSRGEVSTPGGHVTRSKREPPPIPPRKGSVEPRPTSLPPLRIAHNANGGQGHNGHLSKQSPERPHTSHQGTLVKSSSTKSLDRIGSSGIVRPSMPPPLPPRKPTKDVDSTHSHQDDHKQDSLKENSRPQSVPPPPPPRRDAEGVRTKAGKTVNN</sequence>
<feature type="compositionally biased region" description="Gly residues" evidence="1">
    <location>
        <begin position="211"/>
        <end position="222"/>
    </location>
</feature>
<accession>A0A1V9X4C1</accession>
<protein>
    <recommendedName>
        <fullName evidence="2">PDZ domain-containing protein</fullName>
    </recommendedName>
</protein>
<keyword evidence="4" id="KW-1185">Reference proteome</keyword>
<dbReference type="InterPro" id="IPR036034">
    <property type="entry name" value="PDZ_sf"/>
</dbReference>
<dbReference type="STRING" id="418985.A0A1V9X4C1"/>
<dbReference type="SMART" id="SM00228">
    <property type="entry name" value="PDZ"/>
    <property type="match status" value="1"/>
</dbReference>
<dbReference type="AlphaFoldDB" id="A0A1V9X4C1"/>
<organism evidence="3 4">
    <name type="scientific">Tropilaelaps mercedesae</name>
    <dbReference type="NCBI Taxonomy" id="418985"/>
    <lineage>
        <taxon>Eukaryota</taxon>
        <taxon>Metazoa</taxon>
        <taxon>Ecdysozoa</taxon>
        <taxon>Arthropoda</taxon>
        <taxon>Chelicerata</taxon>
        <taxon>Arachnida</taxon>
        <taxon>Acari</taxon>
        <taxon>Parasitiformes</taxon>
        <taxon>Mesostigmata</taxon>
        <taxon>Gamasina</taxon>
        <taxon>Dermanyssoidea</taxon>
        <taxon>Laelapidae</taxon>
        <taxon>Tropilaelaps</taxon>
    </lineage>
</organism>
<feature type="compositionally biased region" description="Low complexity" evidence="1">
    <location>
        <begin position="223"/>
        <end position="232"/>
    </location>
</feature>
<dbReference type="EMBL" id="MNPL01024776">
    <property type="protein sequence ID" value="OQR68425.1"/>
    <property type="molecule type" value="Genomic_DNA"/>
</dbReference>
<dbReference type="Gene3D" id="2.30.42.10">
    <property type="match status" value="1"/>
</dbReference>
<dbReference type="SUPFAM" id="SSF50156">
    <property type="entry name" value="PDZ domain-like"/>
    <property type="match status" value="1"/>
</dbReference>
<gene>
    <name evidence="3" type="ORF">BIW11_12923</name>
</gene>
<feature type="region of interest" description="Disordered" evidence="1">
    <location>
        <begin position="191"/>
        <end position="382"/>
    </location>
</feature>
<dbReference type="PANTHER" id="PTHR11324">
    <property type="entry name" value="IL16-RELATED"/>
    <property type="match status" value="1"/>
</dbReference>
<dbReference type="OrthoDB" id="42382at2759"/>
<feature type="compositionally biased region" description="Polar residues" evidence="1">
    <location>
        <begin position="295"/>
        <end position="307"/>
    </location>
</feature>
<dbReference type="Proteomes" id="UP000192247">
    <property type="component" value="Unassembled WGS sequence"/>
</dbReference>
<feature type="domain" description="PDZ" evidence="2">
    <location>
        <begin position="96"/>
        <end position="188"/>
    </location>
</feature>
<dbReference type="Pfam" id="PF00595">
    <property type="entry name" value="PDZ"/>
    <property type="match status" value="1"/>
</dbReference>
<evidence type="ECO:0000313" key="3">
    <source>
        <dbReference type="EMBL" id="OQR68425.1"/>
    </source>
</evidence>
<comment type="caution">
    <text evidence="3">The sequence shown here is derived from an EMBL/GenBank/DDBJ whole genome shotgun (WGS) entry which is preliminary data.</text>
</comment>
<dbReference type="InterPro" id="IPR001478">
    <property type="entry name" value="PDZ"/>
</dbReference>
<evidence type="ECO:0000256" key="1">
    <source>
        <dbReference type="SAM" id="MobiDB-lite"/>
    </source>
</evidence>
<feature type="non-terminal residue" evidence="3">
    <location>
        <position position="382"/>
    </location>
</feature>
<proteinExistence type="predicted"/>
<name>A0A1V9X4C1_9ACAR</name>
<evidence type="ECO:0000313" key="4">
    <source>
        <dbReference type="Proteomes" id="UP000192247"/>
    </source>
</evidence>
<dbReference type="PANTHER" id="PTHR11324:SF16">
    <property type="entry name" value="PDZ DOMAIN-CONTAINING PROTEIN 2"/>
    <property type="match status" value="1"/>
</dbReference>
<feature type="compositionally biased region" description="Basic and acidic residues" evidence="1">
    <location>
        <begin position="331"/>
        <end position="354"/>
    </location>
</feature>
<dbReference type="PROSITE" id="PS50106">
    <property type="entry name" value="PDZ"/>
    <property type="match status" value="1"/>
</dbReference>
<reference evidence="3 4" key="1">
    <citation type="journal article" date="2017" name="Gigascience">
        <title>Draft genome of the honey bee ectoparasitic mite, Tropilaelaps mercedesae, is shaped by the parasitic life history.</title>
        <authorList>
            <person name="Dong X."/>
            <person name="Armstrong S.D."/>
            <person name="Xia D."/>
            <person name="Makepeace B.L."/>
            <person name="Darby A.C."/>
            <person name="Kadowaki T."/>
        </authorList>
    </citation>
    <scope>NUCLEOTIDE SEQUENCE [LARGE SCALE GENOMIC DNA]</scope>
    <source>
        <strain evidence="3">Wuxi-XJTLU</strain>
    </source>
</reference>